<gene>
    <name evidence="1" type="ORF">RHS01_08695</name>
</gene>
<proteinExistence type="predicted"/>
<evidence type="ECO:0000313" key="2">
    <source>
        <dbReference type="Proteomes" id="UP000614334"/>
    </source>
</evidence>
<name>A0A8H7I7Q5_9AGAM</name>
<dbReference type="Proteomes" id="UP000614334">
    <property type="component" value="Unassembled WGS sequence"/>
</dbReference>
<comment type="caution">
    <text evidence="1">The sequence shown here is derived from an EMBL/GenBank/DDBJ whole genome shotgun (WGS) entry which is preliminary data.</text>
</comment>
<sequence>MSVPMARRRTNLEITVVHIDIPSYISCTGGAIANVKECIPKQGTSLDIHLVEPDIDTRPPPTIANLSHIPQILEPISPQVRSLEFRLGKPLRSLQCPESSAKRYSHLLSAPGKHVARLHSQHYFMEGNGGDEDHSGGSLASRGNIASISVSQSDLEALLLSVTSLELKGIYPRWTSQAYRGLSTSNPIVKSGATSSRFWSQNYPYTSRPRLSPVLLSELETLVTGQRGLEELGLFLRMINPGSRPLAVYLDKPGRCSSHPDIPRVPFNSHIEAFFARTNVERLSIAGTYNYSQVIELLGLVPRARMLLLNGLCLGNIKSNACMEFSGPHLSLESFYLLNGAVIAQHFLASLIQWHRIQRFIVAEDSKVIGPDSLDLEKNLPFKDVASHPEFTVALIPQGGRYRWSSEYSSLNPLPYTSLSPLLIRTRLGVILRLYP</sequence>
<dbReference type="AlphaFoldDB" id="A0A8H7I7Q5"/>
<protein>
    <submittedName>
        <fullName evidence="1">Uncharacterized protein</fullName>
    </submittedName>
</protein>
<organism evidence="1 2">
    <name type="scientific">Rhizoctonia solani</name>
    <dbReference type="NCBI Taxonomy" id="456999"/>
    <lineage>
        <taxon>Eukaryota</taxon>
        <taxon>Fungi</taxon>
        <taxon>Dikarya</taxon>
        <taxon>Basidiomycota</taxon>
        <taxon>Agaricomycotina</taxon>
        <taxon>Agaricomycetes</taxon>
        <taxon>Cantharellales</taxon>
        <taxon>Ceratobasidiaceae</taxon>
        <taxon>Rhizoctonia</taxon>
    </lineage>
</organism>
<evidence type="ECO:0000313" key="1">
    <source>
        <dbReference type="EMBL" id="KAF8751088.1"/>
    </source>
</evidence>
<accession>A0A8H7I7Q5</accession>
<dbReference type="EMBL" id="JACYCF010000018">
    <property type="protein sequence ID" value="KAF8751088.1"/>
    <property type="molecule type" value="Genomic_DNA"/>
</dbReference>
<reference evidence="1" key="1">
    <citation type="submission" date="2020-09" db="EMBL/GenBank/DDBJ databases">
        <title>Comparative genome analyses of four rice-infecting Rhizoctonia solani isolates reveal extensive enrichment of homogalacturonan modification genes.</title>
        <authorList>
            <person name="Lee D.-Y."/>
            <person name="Jeon J."/>
            <person name="Kim K.-T."/>
            <person name="Cheong K."/>
            <person name="Song H."/>
            <person name="Choi G."/>
            <person name="Ko J."/>
            <person name="Opiyo S.O."/>
            <person name="Zuo S."/>
            <person name="Madhav S."/>
            <person name="Lee Y.-H."/>
            <person name="Wang G.-L."/>
        </authorList>
    </citation>
    <scope>NUCLEOTIDE SEQUENCE</scope>
    <source>
        <strain evidence="1">AG1-IA B2</strain>
    </source>
</reference>